<dbReference type="Pfam" id="PF04073">
    <property type="entry name" value="tRNA_edit"/>
    <property type="match status" value="1"/>
</dbReference>
<dbReference type="PANTHER" id="PTHR30411">
    <property type="entry name" value="CYTOPLASMIC PROTEIN"/>
    <property type="match status" value="1"/>
</dbReference>
<dbReference type="CDD" id="cd00002">
    <property type="entry name" value="YbaK_deacylase"/>
    <property type="match status" value="1"/>
</dbReference>
<comment type="similarity">
    <text evidence="1 4">Belongs to the prolyl-tRNA editing family. YbaK/EbsC subfamily.</text>
</comment>
<evidence type="ECO:0000256" key="1">
    <source>
        <dbReference type="ARBA" id="ARBA00009798"/>
    </source>
</evidence>
<dbReference type="Proteomes" id="UP000254848">
    <property type="component" value="Unassembled WGS sequence"/>
</dbReference>
<dbReference type="EC" id="4.2.-.-" evidence="4"/>
<accession>A0A370QSA1</accession>
<name>A0A370QSA1_9GAMM</name>
<dbReference type="RefSeq" id="WP_115458458.1">
    <property type="nucleotide sequence ID" value="NZ_QRAP01000004.1"/>
</dbReference>
<evidence type="ECO:0000256" key="3">
    <source>
        <dbReference type="ARBA" id="ARBA00023239"/>
    </source>
</evidence>
<proteinExistence type="inferred from homology"/>
<evidence type="ECO:0000313" key="7">
    <source>
        <dbReference type="Proteomes" id="UP000254848"/>
    </source>
</evidence>
<dbReference type="InterPro" id="IPR004369">
    <property type="entry name" value="Prolyl-tRNA_editing_YbaK/EbsC"/>
</dbReference>
<dbReference type="Gene3D" id="3.90.960.10">
    <property type="entry name" value="YbaK/aminoacyl-tRNA synthetase-associated domain"/>
    <property type="match status" value="1"/>
</dbReference>
<evidence type="ECO:0000259" key="5">
    <source>
        <dbReference type="Pfam" id="PF04073"/>
    </source>
</evidence>
<sequence>MTPAVKLLEKQKITFNLHAYQHDSNETNFGDEAVRKLGLDADRVYKTLLVSLNGDGKNLGVAVTPVSFQLDLKKVAKAFSAKKAEMADPQIAQKVTGYLVGGISPLGQKKRLPTVIDAGAQSFPTIYISGGKRGLDLELAPGDLSHLLNAAFAEIAKRD</sequence>
<evidence type="ECO:0000256" key="2">
    <source>
        <dbReference type="ARBA" id="ARBA00022917"/>
    </source>
</evidence>
<reference evidence="6 7" key="1">
    <citation type="submission" date="2018-07" db="EMBL/GenBank/DDBJ databases">
        <title>Genomic Encyclopedia of Type Strains, Phase IV (KMG-IV): sequencing the most valuable type-strain genomes for metagenomic binning, comparative biology and taxonomic classification.</title>
        <authorList>
            <person name="Goeker M."/>
        </authorList>
    </citation>
    <scope>NUCLEOTIDE SEQUENCE [LARGE SCALE GENOMIC DNA]</scope>
    <source>
        <strain evidence="6 7">DSM 103736</strain>
    </source>
</reference>
<dbReference type="AlphaFoldDB" id="A0A370QSA1"/>
<gene>
    <name evidence="6" type="ORF">C8D90_104298</name>
</gene>
<keyword evidence="2 4" id="KW-0648">Protein biosynthesis</keyword>
<keyword evidence="3 4" id="KW-0456">Lyase</keyword>
<protein>
    <recommendedName>
        <fullName evidence="4">Cys-tRNA(Pro)/Cys-tRNA(Cys) deacylase</fullName>
        <ecNumber evidence="4">4.2.-.-</ecNumber>
    </recommendedName>
</protein>
<organism evidence="6 7">
    <name type="scientific">Enterobacillus tribolii</name>
    <dbReference type="NCBI Taxonomy" id="1487935"/>
    <lineage>
        <taxon>Bacteria</taxon>
        <taxon>Pseudomonadati</taxon>
        <taxon>Pseudomonadota</taxon>
        <taxon>Gammaproteobacteria</taxon>
        <taxon>Enterobacterales</taxon>
        <taxon>Hafniaceae</taxon>
        <taxon>Enterobacillus</taxon>
    </lineage>
</organism>
<dbReference type="InterPro" id="IPR036754">
    <property type="entry name" value="YbaK/aa-tRNA-synt-asso_dom_sf"/>
</dbReference>
<dbReference type="GO" id="GO:0002161">
    <property type="term" value="F:aminoacyl-tRNA deacylase activity"/>
    <property type="evidence" value="ECO:0007669"/>
    <property type="project" value="InterPro"/>
</dbReference>
<dbReference type="PIRSF" id="PIRSF006181">
    <property type="entry name" value="EbsC_YbaK"/>
    <property type="match status" value="1"/>
</dbReference>
<dbReference type="SUPFAM" id="SSF55826">
    <property type="entry name" value="YbaK/ProRS associated domain"/>
    <property type="match status" value="1"/>
</dbReference>
<keyword evidence="7" id="KW-1185">Reference proteome</keyword>
<dbReference type="GO" id="GO:0016829">
    <property type="term" value="F:lyase activity"/>
    <property type="evidence" value="ECO:0007669"/>
    <property type="project" value="UniProtKB-KW"/>
</dbReference>
<dbReference type="EMBL" id="QRAP01000004">
    <property type="protein sequence ID" value="RDK92139.1"/>
    <property type="molecule type" value="Genomic_DNA"/>
</dbReference>
<evidence type="ECO:0000313" key="6">
    <source>
        <dbReference type="EMBL" id="RDK92139.1"/>
    </source>
</evidence>
<feature type="domain" description="YbaK/aminoacyl-tRNA synthetase-associated" evidence="5">
    <location>
        <begin position="32"/>
        <end position="144"/>
    </location>
</feature>
<comment type="caution">
    <text evidence="6">The sequence shown here is derived from an EMBL/GenBank/DDBJ whole genome shotgun (WGS) entry which is preliminary data.</text>
</comment>
<dbReference type="GO" id="GO:0006412">
    <property type="term" value="P:translation"/>
    <property type="evidence" value="ECO:0007669"/>
    <property type="project" value="UniProtKB-KW"/>
</dbReference>
<evidence type="ECO:0000256" key="4">
    <source>
        <dbReference type="PIRNR" id="PIRNR006181"/>
    </source>
</evidence>
<dbReference type="NCBIfam" id="TIGR00011">
    <property type="entry name" value="YbaK_EbsC"/>
    <property type="match status" value="1"/>
</dbReference>
<dbReference type="InterPro" id="IPR007214">
    <property type="entry name" value="YbaK/aa-tRNA-synth-assoc-dom"/>
</dbReference>
<dbReference type="NCBIfam" id="NF007951">
    <property type="entry name" value="PRK10670.1"/>
    <property type="match status" value="1"/>
</dbReference>
<dbReference type="PANTHER" id="PTHR30411:SF0">
    <property type="entry name" value="CYS-TRNA(PRO)_CYS-TRNA(CYS) DEACYLASE YBAK"/>
    <property type="match status" value="1"/>
</dbReference>
<dbReference type="OrthoDB" id="9809296at2"/>